<evidence type="ECO:0000256" key="1">
    <source>
        <dbReference type="SAM" id="SignalP"/>
    </source>
</evidence>
<dbReference type="InterPro" id="IPR040698">
    <property type="entry name" value="HZS_alpha_mid"/>
</dbReference>
<feature type="signal peptide" evidence="1">
    <location>
        <begin position="1"/>
        <end position="21"/>
    </location>
</feature>
<name>A0ABT1QPD3_9GAMM</name>
<accession>A0ABT1QPD3</accession>
<keyword evidence="4" id="KW-1185">Reference proteome</keyword>
<organism evidence="3 4">
    <name type="scientific">Tahibacter harae</name>
    <dbReference type="NCBI Taxonomy" id="2963937"/>
    <lineage>
        <taxon>Bacteria</taxon>
        <taxon>Pseudomonadati</taxon>
        <taxon>Pseudomonadota</taxon>
        <taxon>Gammaproteobacteria</taxon>
        <taxon>Lysobacterales</taxon>
        <taxon>Rhodanobacteraceae</taxon>
        <taxon>Tahibacter</taxon>
    </lineage>
</organism>
<proteinExistence type="predicted"/>
<dbReference type="EMBL" id="JANFQO010000004">
    <property type="protein sequence ID" value="MCQ4164146.1"/>
    <property type="molecule type" value="Genomic_DNA"/>
</dbReference>
<reference evidence="3" key="1">
    <citation type="submission" date="2022-07" db="EMBL/GenBank/DDBJ databases">
        <title>Tahibacter sp., a new gammaproteobacterium isolated from the silt sample collected at pig farm.</title>
        <authorList>
            <person name="Chen H."/>
        </authorList>
    </citation>
    <scope>NUCLEOTIDE SEQUENCE</scope>
    <source>
        <strain evidence="3">P2K</strain>
    </source>
</reference>
<comment type="caution">
    <text evidence="3">The sequence shown here is derived from an EMBL/GenBank/DDBJ whole genome shotgun (WGS) entry which is preliminary data.</text>
</comment>
<evidence type="ECO:0000313" key="4">
    <source>
        <dbReference type="Proteomes" id="UP001165498"/>
    </source>
</evidence>
<evidence type="ECO:0000313" key="3">
    <source>
        <dbReference type="EMBL" id="MCQ4164146.1"/>
    </source>
</evidence>
<feature type="chain" id="PRO_5047332646" description="Hydrazine synthase alpha subunit middle domain-containing protein" evidence="1">
    <location>
        <begin position="22"/>
        <end position="723"/>
    </location>
</feature>
<dbReference type="Pfam" id="PF18582">
    <property type="entry name" value="HZS_alpha"/>
    <property type="match status" value="1"/>
</dbReference>
<dbReference type="RefSeq" id="WP_255912443.1">
    <property type="nucleotide sequence ID" value="NZ_JANFQO010000004.1"/>
</dbReference>
<evidence type="ECO:0000259" key="2">
    <source>
        <dbReference type="Pfam" id="PF18582"/>
    </source>
</evidence>
<protein>
    <recommendedName>
        <fullName evidence="2">Hydrazine synthase alpha subunit middle domain-containing protein</fullName>
    </recommendedName>
</protein>
<gene>
    <name evidence="3" type="ORF">NM961_05420</name>
</gene>
<keyword evidence="1" id="KW-0732">Signal</keyword>
<sequence length="723" mass="78912">MLIRINRLAAALALIACGANAQTLPNPILFVTQFPVSDDFATIGAVFANHRGGSNLVGRGGDLYIRYPDGSLRNLTAEAGYGNAGPQRANSIAVRDPAVSWDGTKAIFSMVVGAPPQQYQWTDSYWQLYEVTGLGQGQTVTITKVANQPANRNNISPVYLSDNSIAFVSDRTRNGAAHLYPQLDEYESTPTPTGLWRLQPASGRLDLLQVSVSGAFNPIVDSYGRLLFTRWDHLQRDQQNDAAGTTAFNWSSEAADSVATADRSEVFPEPRIEVPGSNVYGYTINHFFPWMVNQDGTEEETLNHVGRHELHSYFGRSFNDPALVDFSPPGPRQAILNFLQMREDPTTPGRYYGIDAPEFYTHASGQLVRIDAAPSVNPDTIAATWLNPRVNINFSPDYDPQPQPADFTGRFRNPLPLSDGQLIAAHATEWREAGNDGTRANPQPRYQFRLKRVVAGPGGYLVAAGNLTPGISKSVSYWDPDVEVSYNGPLWELSPVEVRARPVPPGTAFQLRAPEQAAFTAENVDVNAFRSYLRANGLAVLVVRNATTRDRADRQQPYNLRVPGGVQTTGAGGGQLYDIAHMQFFQGDQIRGMNLDGGRRVLAQPLHDKPALAANAPNPSGPAGSTAIAADGSVALFVPAQRALAWQSTAPNGTPVVRERYWIGFQPGEIRSCDGCHGVNQQNQATPSAPAATNTPQALRQLLARWRDRQVDLIFSNGVEERR</sequence>
<feature type="domain" description="Hydrazine synthase alpha subunit middle" evidence="2">
    <location>
        <begin position="623"/>
        <end position="677"/>
    </location>
</feature>
<dbReference type="Proteomes" id="UP001165498">
    <property type="component" value="Unassembled WGS sequence"/>
</dbReference>